<proteinExistence type="predicted"/>
<dbReference type="PANTHER" id="PTHR43464">
    <property type="entry name" value="METHYLTRANSFERASE"/>
    <property type="match status" value="1"/>
</dbReference>
<dbReference type="GO" id="GO:0015995">
    <property type="term" value="P:chlorophyll biosynthetic process"/>
    <property type="evidence" value="ECO:0007669"/>
    <property type="project" value="UniProtKB-UniRule"/>
</dbReference>
<keyword evidence="7" id="KW-1185">Reference proteome</keyword>
<keyword evidence="2 6" id="KW-0808">Transferase</keyword>
<dbReference type="HOGENOM" id="CLU_066342_1_0_10"/>
<evidence type="ECO:0000256" key="3">
    <source>
        <dbReference type="ARBA" id="ARBA00022691"/>
    </source>
</evidence>
<dbReference type="EMBL" id="CP001100">
    <property type="protein sequence ID" value="ACF13747.1"/>
    <property type="molecule type" value="Genomic_DNA"/>
</dbReference>
<evidence type="ECO:0000256" key="1">
    <source>
        <dbReference type="ARBA" id="ARBA00022603"/>
    </source>
</evidence>
<dbReference type="STRING" id="517418.Ctha_1284"/>
<dbReference type="Pfam" id="PF07109">
    <property type="entry name" value="Mg-por_mtran_C"/>
    <property type="match status" value="1"/>
</dbReference>
<keyword evidence="1 6" id="KW-0489">Methyltransferase</keyword>
<dbReference type="AlphaFoldDB" id="B3QZ54"/>
<evidence type="ECO:0000259" key="5">
    <source>
        <dbReference type="Pfam" id="PF07109"/>
    </source>
</evidence>
<dbReference type="RefSeq" id="WP_012499831.1">
    <property type="nucleotide sequence ID" value="NC_011026.1"/>
</dbReference>
<dbReference type="Proteomes" id="UP000001208">
    <property type="component" value="Chromosome"/>
</dbReference>
<evidence type="ECO:0000313" key="6">
    <source>
        <dbReference type="EMBL" id="ACF13747.1"/>
    </source>
</evidence>
<dbReference type="InterPro" id="IPR029063">
    <property type="entry name" value="SAM-dependent_MTases_sf"/>
</dbReference>
<dbReference type="Pfam" id="PF01209">
    <property type="entry name" value="Ubie_methyltran"/>
    <property type="match status" value="1"/>
</dbReference>
<name>B3QZ54_CHLT3</name>
<dbReference type="GO" id="GO:0032259">
    <property type="term" value="P:methylation"/>
    <property type="evidence" value="ECO:0007669"/>
    <property type="project" value="UniProtKB-KW"/>
</dbReference>
<sequence length="233" mass="26112">MGKEIVDVELHKEELQSYFNGIGFQRWSAIYGQKEVSSIRKTVRDGHAQMMAQAESWLMSHNLPKGATILDAGCGTGLFSIAIAKRGFNVTAIDIAAQMVEQAKVDAKREGVADRINFNVGDLESISGSFDAVVCFDVLIHYPAKGFKQMCSKMAKMSKGPFIFTYAPYNSMLAFKMWIGEFFPKNDRRMNLQMMKDDTVNESLRMGGKKLNQQAKIHHGFYHAALIEAIPTR</sequence>
<dbReference type="Gene3D" id="3.40.50.150">
    <property type="entry name" value="Vaccinia Virus protein VP39"/>
    <property type="match status" value="1"/>
</dbReference>
<gene>
    <name evidence="6" type="ordered locus">Ctha_1284</name>
</gene>
<dbReference type="SUPFAM" id="SSF53335">
    <property type="entry name" value="S-adenosyl-L-methionine-dependent methyltransferases"/>
    <property type="match status" value="1"/>
</dbReference>
<dbReference type="PANTHER" id="PTHR43464:SF19">
    <property type="entry name" value="UBIQUINONE BIOSYNTHESIS O-METHYLTRANSFERASE, MITOCHONDRIAL"/>
    <property type="match status" value="1"/>
</dbReference>
<dbReference type="eggNOG" id="COG2227">
    <property type="taxonomic scope" value="Bacteria"/>
</dbReference>
<dbReference type="PROSITE" id="PS51556">
    <property type="entry name" value="SAM_MT_MG_PIX"/>
    <property type="match status" value="1"/>
</dbReference>
<dbReference type="OrthoDB" id="9804312at2"/>
<evidence type="ECO:0000256" key="2">
    <source>
        <dbReference type="ARBA" id="ARBA00022679"/>
    </source>
</evidence>
<feature type="domain" description="Magnesium-protoporphyrin IX methyltransferase C-terminal" evidence="5">
    <location>
        <begin position="135"/>
        <end position="230"/>
    </location>
</feature>
<dbReference type="InterPro" id="IPR010940">
    <property type="entry name" value="Mg_prot_MeTrfase_C"/>
</dbReference>
<evidence type="ECO:0000313" key="7">
    <source>
        <dbReference type="Proteomes" id="UP000001208"/>
    </source>
</evidence>
<evidence type="ECO:0000256" key="4">
    <source>
        <dbReference type="NCBIfam" id="TIGR02021"/>
    </source>
</evidence>
<dbReference type="CDD" id="cd02440">
    <property type="entry name" value="AdoMet_MTases"/>
    <property type="match status" value="1"/>
</dbReference>
<dbReference type="InterPro" id="IPR010251">
    <property type="entry name" value="Mg_prot_MeTrfase"/>
</dbReference>
<organism evidence="6 7">
    <name type="scientific">Chloroherpeton thalassium (strain ATCC 35110 / GB-78)</name>
    <dbReference type="NCBI Taxonomy" id="517418"/>
    <lineage>
        <taxon>Bacteria</taxon>
        <taxon>Pseudomonadati</taxon>
        <taxon>Chlorobiota</taxon>
        <taxon>Chlorobiia</taxon>
        <taxon>Chlorobiales</taxon>
        <taxon>Chloroherpetonaceae</taxon>
        <taxon>Chloroherpeton</taxon>
    </lineage>
</organism>
<keyword evidence="3" id="KW-0949">S-adenosyl-L-methionine</keyword>
<dbReference type="EC" id="2.1.1.11" evidence="4"/>
<protein>
    <recommendedName>
        <fullName evidence="4">Magnesium protoporphyrin IX methyltransferase</fullName>
        <ecNumber evidence="4">2.1.1.11</ecNumber>
    </recommendedName>
</protein>
<dbReference type="NCBIfam" id="TIGR02021">
    <property type="entry name" value="BchM-ChlM"/>
    <property type="match status" value="1"/>
</dbReference>
<reference evidence="6 7" key="1">
    <citation type="submission" date="2008-06" db="EMBL/GenBank/DDBJ databases">
        <title>Complete sequence of Chloroherpeton thalassium ATCC 35110.</title>
        <authorList>
            <consortium name="US DOE Joint Genome Institute"/>
            <person name="Lucas S."/>
            <person name="Copeland A."/>
            <person name="Lapidus A."/>
            <person name="Glavina del Rio T."/>
            <person name="Dalin E."/>
            <person name="Tice H."/>
            <person name="Bruce D."/>
            <person name="Goodwin L."/>
            <person name="Pitluck S."/>
            <person name="Schmutz J."/>
            <person name="Larimer F."/>
            <person name="Land M."/>
            <person name="Hauser L."/>
            <person name="Kyrpides N."/>
            <person name="Mikhailova N."/>
            <person name="Liu Z."/>
            <person name="Li T."/>
            <person name="Zhao F."/>
            <person name="Overmann J."/>
            <person name="Bryant D.A."/>
            <person name="Richardson P."/>
        </authorList>
    </citation>
    <scope>NUCLEOTIDE SEQUENCE [LARGE SCALE GENOMIC DNA]</scope>
    <source>
        <strain evidence="7">ATCC 35110 / GB-78</strain>
    </source>
</reference>
<dbReference type="KEGG" id="cts:Ctha_1284"/>
<accession>B3QZ54</accession>
<dbReference type="GO" id="GO:0046406">
    <property type="term" value="F:magnesium protoporphyrin IX methyltransferase activity"/>
    <property type="evidence" value="ECO:0007669"/>
    <property type="project" value="UniProtKB-UniRule"/>
</dbReference>